<evidence type="ECO:0000313" key="4">
    <source>
        <dbReference type="Proteomes" id="UP000694523"/>
    </source>
</evidence>
<dbReference type="SMART" id="SM00055">
    <property type="entry name" value="FCH"/>
    <property type="match status" value="1"/>
</dbReference>
<reference evidence="3" key="1">
    <citation type="submission" date="2025-08" db="UniProtKB">
        <authorList>
            <consortium name="Ensembl"/>
        </authorList>
    </citation>
    <scope>IDENTIFICATION</scope>
</reference>
<dbReference type="Proteomes" id="UP000694523">
    <property type="component" value="Unplaced"/>
</dbReference>
<dbReference type="PANTHER" id="PTHR23065:SF51">
    <property type="entry name" value="PROLINE-SERINE-THREONINE PHOSPHATASE-INTERACTING PROTEIN 1"/>
    <property type="match status" value="1"/>
</dbReference>
<dbReference type="GO" id="GO:0005737">
    <property type="term" value="C:cytoplasm"/>
    <property type="evidence" value="ECO:0007669"/>
    <property type="project" value="TreeGrafter"/>
</dbReference>
<accession>A0A8C6WNL2</accession>
<proteinExistence type="predicted"/>
<keyword evidence="4" id="KW-1185">Reference proteome</keyword>
<dbReference type="PANTHER" id="PTHR23065">
    <property type="entry name" value="PROLINE-SERINE-THREONINE PHOSPHATASE INTERACTING PROTEIN 1"/>
    <property type="match status" value="1"/>
</dbReference>
<dbReference type="PROSITE" id="PS51741">
    <property type="entry name" value="F_BAR"/>
    <property type="match status" value="1"/>
</dbReference>
<dbReference type="Gene3D" id="1.20.1270.60">
    <property type="entry name" value="Arfaptin homology (AH) domain/BAR domain"/>
    <property type="match status" value="1"/>
</dbReference>
<dbReference type="SUPFAM" id="SSF103657">
    <property type="entry name" value="BAR/IMD domain-like"/>
    <property type="match status" value="1"/>
</dbReference>
<dbReference type="AlphaFoldDB" id="A0A8C6WNL2"/>
<dbReference type="Pfam" id="PF00611">
    <property type="entry name" value="FCH"/>
    <property type="match status" value="1"/>
</dbReference>
<dbReference type="GO" id="GO:0030041">
    <property type="term" value="P:actin filament polymerization"/>
    <property type="evidence" value="ECO:0007669"/>
    <property type="project" value="TreeGrafter"/>
</dbReference>
<evidence type="ECO:0000313" key="3">
    <source>
        <dbReference type="Ensembl" id="ENSNMLP00000020116.1"/>
    </source>
</evidence>
<dbReference type="InterPro" id="IPR027267">
    <property type="entry name" value="AH/BAR_dom_sf"/>
</dbReference>
<sequence>DADFISNAGYEALTQRLNDGRRTCKDLEELLKMRALAEEKYGKELVSIARKFVYLPTYFLFCFFHLSQHVEKMENVGKQHMLLSMMLREEMKSMELFRERQKEHRRKIEDVMEKAQKSKVSLYKKTIDSKKSYELRCRDADEAEQTAEKITNTSTATPKVTEKSKQCREEADKAGEFKICICS</sequence>
<protein>
    <submittedName>
        <fullName evidence="3">Proline-serine-threonine phosphatase interacting protein 1a</fullName>
    </submittedName>
</protein>
<feature type="domain" description="F-BAR" evidence="2">
    <location>
        <begin position="1"/>
        <end position="183"/>
    </location>
</feature>
<dbReference type="InterPro" id="IPR001060">
    <property type="entry name" value="FCH_dom"/>
</dbReference>
<evidence type="ECO:0000259" key="2">
    <source>
        <dbReference type="PROSITE" id="PS51741"/>
    </source>
</evidence>
<dbReference type="GO" id="GO:0005884">
    <property type="term" value="C:actin filament"/>
    <property type="evidence" value="ECO:0007669"/>
    <property type="project" value="TreeGrafter"/>
</dbReference>
<name>A0A8C6WNL2_9GOBI</name>
<dbReference type="InterPro" id="IPR031160">
    <property type="entry name" value="F_BAR_dom"/>
</dbReference>
<organism evidence="3 4">
    <name type="scientific">Neogobius melanostomus</name>
    <name type="common">round goby</name>
    <dbReference type="NCBI Taxonomy" id="47308"/>
    <lineage>
        <taxon>Eukaryota</taxon>
        <taxon>Metazoa</taxon>
        <taxon>Chordata</taxon>
        <taxon>Craniata</taxon>
        <taxon>Vertebrata</taxon>
        <taxon>Euteleostomi</taxon>
        <taxon>Actinopterygii</taxon>
        <taxon>Neopterygii</taxon>
        <taxon>Teleostei</taxon>
        <taxon>Neoteleostei</taxon>
        <taxon>Acanthomorphata</taxon>
        <taxon>Gobiaria</taxon>
        <taxon>Gobiiformes</taxon>
        <taxon>Gobioidei</taxon>
        <taxon>Gobiidae</taxon>
        <taxon>Benthophilinae</taxon>
        <taxon>Neogobiini</taxon>
        <taxon>Neogobius</taxon>
    </lineage>
</organism>
<evidence type="ECO:0000256" key="1">
    <source>
        <dbReference type="PROSITE-ProRule" id="PRU01077"/>
    </source>
</evidence>
<dbReference type="GO" id="GO:0005886">
    <property type="term" value="C:plasma membrane"/>
    <property type="evidence" value="ECO:0007669"/>
    <property type="project" value="TreeGrafter"/>
</dbReference>
<dbReference type="GO" id="GO:0051015">
    <property type="term" value="F:actin filament binding"/>
    <property type="evidence" value="ECO:0007669"/>
    <property type="project" value="TreeGrafter"/>
</dbReference>
<dbReference type="Ensembl" id="ENSNMLT00000022575.1">
    <property type="protein sequence ID" value="ENSNMLP00000020116.1"/>
    <property type="gene ID" value="ENSNMLG00000013141.1"/>
</dbReference>
<reference evidence="3" key="2">
    <citation type="submission" date="2025-09" db="UniProtKB">
        <authorList>
            <consortium name="Ensembl"/>
        </authorList>
    </citation>
    <scope>IDENTIFICATION</scope>
</reference>
<keyword evidence="1" id="KW-0175">Coiled coil</keyword>